<reference evidence="1" key="1">
    <citation type="submission" date="2020-08" db="EMBL/GenBank/DDBJ databases">
        <title>Multicomponent nature underlies the extraordinary mechanical properties of spider dragline silk.</title>
        <authorList>
            <person name="Kono N."/>
            <person name="Nakamura H."/>
            <person name="Mori M."/>
            <person name="Yoshida Y."/>
            <person name="Ohtoshi R."/>
            <person name="Malay A.D."/>
            <person name="Moran D.A.P."/>
            <person name="Tomita M."/>
            <person name="Numata K."/>
            <person name="Arakawa K."/>
        </authorList>
    </citation>
    <scope>NUCLEOTIDE SEQUENCE</scope>
</reference>
<proteinExistence type="predicted"/>
<dbReference type="Proteomes" id="UP000887013">
    <property type="component" value="Unassembled WGS sequence"/>
</dbReference>
<comment type="caution">
    <text evidence="1">The sequence shown here is derived from an EMBL/GenBank/DDBJ whole genome shotgun (WGS) entry which is preliminary data.</text>
</comment>
<evidence type="ECO:0000313" key="2">
    <source>
        <dbReference type="Proteomes" id="UP000887013"/>
    </source>
</evidence>
<dbReference type="AlphaFoldDB" id="A0A8X6MUS5"/>
<accession>A0A8X6MUS5</accession>
<dbReference type="OrthoDB" id="6423448at2759"/>
<organism evidence="1 2">
    <name type="scientific">Nephila pilipes</name>
    <name type="common">Giant wood spider</name>
    <name type="synonym">Nephila maculata</name>
    <dbReference type="NCBI Taxonomy" id="299642"/>
    <lineage>
        <taxon>Eukaryota</taxon>
        <taxon>Metazoa</taxon>
        <taxon>Ecdysozoa</taxon>
        <taxon>Arthropoda</taxon>
        <taxon>Chelicerata</taxon>
        <taxon>Arachnida</taxon>
        <taxon>Araneae</taxon>
        <taxon>Araneomorphae</taxon>
        <taxon>Entelegynae</taxon>
        <taxon>Araneoidea</taxon>
        <taxon>Nephilidae</taxon>
        <taxon>Nephila</taxon>
    </lineage>
</organism>
<gene>
    <name evidence="1" type="ORF">NPIL_325711</name>
</gene>
<keyword evidence="2" id="KW-1185">Reference proteome</keyword>
<dbReference type="EMBL" id="BMAW01051129">
    <property type="protein sequence ID" value="GFS78866.1"/>
    <property type="molecule type" value="Genomic_DNA"/>
</dbReference>
<protein>
    <submittedName>
        <fullName evidence="1">Uncharacterized protein</fullName>
    </submittedName>
</protein>
<sequence>MSQPLPLNNYKWVDFLDVDHIDENGEKGYFLEVDLEYPESLHDYHSDLPLAPEFSVPSGCKEKRLLTTLYPKINYVVHISNLKQYLKLGLVLKKVH</sequence>
<evidence type="ECO:0000313" key="1">
    <source>
        <dbReference type="EMBL" id="GFS78866.1"/>
    </source>
</evidence>
<name>A0A8X6MUS5_NEPPI</name>